<dbReference type="InterPro" id="IPR019737">
    <property type="entry name" value="Homeobox-engrailed_CS"/>
</dbReference>
<dbReference type="PANTHER" id="PTHR24341">
    <property type="entry name" value="HOMEOBOX PROTEIN ENGRAILED"/>
    <property type="match status" value="1"/>
</dbReference>
<dbReference type="EMBL" id="CAJFCJ010000032">
    <property type="protein sequence ID" value="CAD5126100.1"/>
    <property type="molecule type" value="Genomic_DNA"/>
</dbReference>
<dbReference type="PANTHER" id="PTHR24341:SF6">
    <property type="entry name" value="HOMEOBOX PROTEIN INVECTED"/>
    <property type="match status" value="1"/>
</dbReference>
<dbReference type="InterPro" id="IPR050720">
    <property type="entry name" value="Engrailed_Homeobox_TFs"/>
</dbReference>
<dbReference type="Pfam" id="PF00046">
    <property type="entry name" value="Homeodomain"/>
    <property type="match status" value="1"/>
</dbReference>
<dbReference type="PROSITE" id="PS00033">
    <property type="entry name" value="ENGRAILED"/>
    <property type="match status" value="1"/>
</dbReference>
<dbReference type="Gene3D" id="1.10.10.60">
    <property type="entry name" value="Homeodomain-like"/>
    <property type="match status" value="1"/>
</dbReference>
<sequence length="212" mass="24231">MHRVAMALKTDYESDNEIINVEDDDGPKTNTFTRFFIEDILSSNFGRIEEKSDTESTSSASSTTSGRKTENQKPAENMIWPAWVYCTRYSDRPSSGPRCRRSKKKKEKEPVEVPTAAVTSVEKRPRTAFTSEQLQRLKEEFEQSRYLTEQRRANLAQQLGLNEAQIKIWFQNKRAKLKKSTGSRNPLALHLMAQGLYNHQTIPAKENGGAEN</sequence>
<dbReference type="Proteomes" id="UP000549394">
    <property type="component" value="Unassembled WGS sequence"/>
</dbReference>
<evidence type="ECO:0000259" key="10">
    <source>
        <dbReference type="PROSITE" id="PS50071"/>
    </source>
</evidence>
<dbReference type="PROSITE" id="PS00027">
    <property type="entry name" value="HOMEOBOX_1"/>
    <property type="match status" value="1"/>
</dbReference>
<feature type="region of interest" description="Disordered" evidence="9">
    <location>
        <begin position="91"/>
        <end position="117"/>
    </location>
</feature>
<dbReference type="SMART" id="SM00389">
    <property type="entry name" value="HOX"/>
    <property type="match status" value="1"/>
</dbReference>
<evidence type="ECO:0000256" key="7">
    <source>
        <dbReference type="RuleBase" id="RU000682"/>
    </source>
</evidence>
<dbReference type="GO" id="GO:0000981">
    <property type="term" value="F:DNA-binding transcription factor activity, RNA polymerase II-specific"/>
    <property type="evidence" value="ECO:0007669"/>
    <property type="project" value="InterPro"/>
</dbReference>
<dbReference type="InterPro" id="IPR001356">
    <property type="entry name" value="HD"/>
</dbReference>
<dbReference type="GO" id="GO:0005634">
    <property type="term" value="C:nucleus"/>
    <property type="evidence" value="ECO:0007669"/>
    <property type="project" value="UniProtKB-SubCell"/>
</dbReference>
<dbReference type="InterPro" id="IPR000047">
    <property type="entry name" value="HTH_motif"/>
</dbReference>
<dbReference type="InterPro" id="IPR020479">
    <property type="entry name" value="HD_metazoa"/>
</dbReference>
<reference evidence="11 12" key="1">
    <citation type="submission" date="2020-08" db="EMBL/GenBank/DDBJ databases">
        <authorList>
            <person name="Hejnol A."/>
        </authorList>
    </citation>
    <scope>NUCLEOTIDE SEQUENCE [LARGE SCALE GENOMIC DNA]</scope>
</reference>
<evidence type="ECO:0000256" key="4">
    <source>
        <dbReference type="ARBA" id="ARBA00023155"/>
    </source>
</evidence>
<dbReference type="PRINTS" id="PR00026">
    <property type="entry name" value="ENGRAILED"/>
</dbReference>
<accession>A0A7I8WD49</accession>
<feature type="domain" description="Homeobox" evidence="10">
    <location>
        <begin position="120"/>
        <end position="180"/>
    </location>
</feature>
<dbReference type="CDD" id="cd00086">
    <property type="entry name" value="homeodomain"/>
    <property type="match status" value="1"/>
</dbReference>
<name>A0A7I8WD49_9ANNE</name>
<keyword evidence="3 6" id="KW-0238">DNA-binding</keyword>
<keyword evidence="2" id="KW-0217">Developmental protein</keyword>
<dbReference type="InterPro" id="IPR019549">
    <property type="entry name" value="Homeobox-engrailed_C-terminal"/>
</dbReference>
<comment type="similarity">
    <text evidence="8">Belongs to the Engrailed homeobox family.</text>
</comment>
<dbReference type="GO" id="GO:0000978">
    <property type="term" value="F:RNA polymerase II cis-regulatory region sequence-specific DNA binding"/>
    <property type="evidence" value="ECO:0007669"/>
    <property type="project" value="TreeGrafter"/>
</dbReference>
<evidence type="ECO:0000313" key="12">
    <source>
        <dbReference type="Proteomes" id="UP000549394"/>
    </source>
</evidence>
<protein>
    <recommendedName>
        <fullName evidence="8">Homeobox protein engrailed-like</fullName>
    </recommendedName>
</protein>
<dbReference type="SUPFAM" id="SSF46689">
    <property type="entry name" value="Homeodomain-like"/>
    <property type="match status" value="1"/>
</dbReference>
<dbReference type="GO" id="GO:0030182">
    <property type="term" value="P:neuron differentiation"/>
    <property type="evidence" value="ECO:0007669"/>
    <property type="project" value="TreeGrafter"/>
</dbReference>
<dbReference type="PRINTS" id="PR00024">
    <property type="entry name" value="HOMEOBOX"/>
</dbReference>
<feature type="DNA-binding region" description="Homeobox" evidence="6">
    <location>
        <begin position="122"/>
        <end position="181"/>
    </location>
</feature>
<feature type="region of interest" description="Disordered" evidence="9">
    <location>
        <begin position="47"/>
        <end position="74"/>
    </location>
</feature>
<evidence type="ECO:0000313" key="11">
    <source>
        <dbReference type="EMBL" id="CAD5126100.1"/>
    </source>
</evidence>
<feature type="compositionally biased region" description="Low complexity" evidence="9">
    <location>
        <begin position="55"/>
        <end position="65"/>
    </location>
</feature>
<evidence type="ECO:0000256" key="6">
    <source>
        <dbReference type="PROSITE-ProRule" id="PRU00108"/>
    </source>
</evidence>
<dbReference type="InterPro" id="IPR009057">
    <property type="entry name" value="Homeodomain-like_sf"/>
</dbReference>
<dbReference type="InterPro" id="IPR017970">
    <property type="entry name" value="Homeobox_CS"/>
</dbReference>
<gene>
    <name evidence="11" type="ORF">DGYR_LOCUS13378</name>
</gene>
<dbReference type="OrthoDB" id="6159439at2759"/>
<evidence type="ECO:0000256" key="2">
    <source>
        <dbReference type="ARBA" id="ARBA00022473"/>
    </source>
</evidence>
<proteinExistence type="inferred from homology"/>
<dbReference type="PROSITE" id="PS50071">
    <property type="entry name" value="HOMEOBOX_2"/>
    <property type="match status" value="1"/>
</dbReference>
<keyword evidence="12" id="KW-1185">Reference proteome</keyword>
<dbReference type="PRINTS" id="PR00031">
    <property type="entry name" value="HTHREPRESSR"/>
</dbReference>
<evidence type="ECO:0000256" key="8">
    <source>
        <dbReference type="RuleBase" id="RU510713"/>
    </source>
</evidence>
<comment type="caution">
    <text evidence="11">The sequence shown here is derived from an EMBL/GenBank/DDBJ whole genome shotgun (WGS) entry which is preliminary data.</text>
</comment>
<dbReference type="Pfam" id="PF10525">
    <property type="entry name" value="Engrail_1_C_sig"/>
    <property type="match status" value="1"/>
</dbReference>
<comment type="subcellular location">
    <subcellularLocation>
        <location evidence="1 6 7">Nucleus</location>
    </subcellularLocation>
</comment>
<organism evidence="11 12">
    <name type="scientific">Dimorphilus gyrociliatus</name>
    <dbReference type="NCBI Taxonomy" id="2664684"/>
    <lineage>
        <taxon>Eukaryota</taxon>
        <taxon>Metazoa</taxon>
        <taxon>Spiralia</taxon>
        <taxon>Lophotrochozoa</taxon>
        <taxon>Annelida</taxon>
        <taxon>Polychaeta</taxon>
        <taxon>Polychaeta incertae sedis</taxon>
        <taxon>Dinophilidae</taxon>
        <taxon>Dimorphilus</taxon>
    </lineage>
</organism>
<evidence type="ECO:0000256" key="3">
    <source>
        <dbReference type="ARBA" id="ARBA00023125"/>
    </source>
</evidence>
<keyword evidence="4 6" id="KW-0371">Homeobox</keyword>
<keyword evidence="5 6" id="KW-0539">Nucleus</keyword>
<dbReference type="InterPro" id="IPR000747">
    <property type="entry name" value="HD_engrailed"/>
</dbReference>
<evidence type="ECO:0000256" key="1">
    <source>
        <dbReference type="ARBA" id="ARBA00004123"/>
    </source>
</evidence>
<dbReference type="AlphaFoldDB" id="A0A7I8WD49"/>
<evidence type="ECO:0000256" key="5">
    <source>
        <dbReference type="ARBA" id="ARBA00023242"/>
    </source>
</evidence>
<evidence type="ECO:0000256" key="9">
    <source>
        <dbReference type="SAM" id="MobiDB-lite"/>
    </source>
</evidence>